<evidence type="ECO:0000259" key="2">
    <source>
        <dbReference type="PROSITE" id="PS51379"/>
    </source>
</evidence>
<accession>A0A1N5VZ72</accession>
<dbReference type="PROSITE" id="PS51379">
    <property type="entry name" value="4FE4S_FER_2"/>
    <property type="match status" value="2"/>
</dbReference>
<dbReference type="PROSITE" id="PS00198">
    <property type="entry name" value="4FE4S_FER_1"/>
    <property type="match status" value="2"/>
</dbReference>
<comment type="similarity">
    <text evidence="1">Belongs to the HdrC family.</text>
</comment>
<dbReference type="PANTHER" id="PTHR43255:SF2">
    <property type="entry name" value="HETERODISULFIDE REDUCTASE RELATED PROTEIN"/>
    <property type="match status" value="1"/>
</dbReference>
<dbReference type="InterPro" id="IPR017900">
    <property type="entry name" value="4Fe4S_Fe_S_CS"/>
</dbReference>
<feature type="domain" description="4Fe-4S ferredoxin-type" evidence="2">
    <location>
        <begin position="12"/>
        <end position="43"/>
    </location>
</feature>
<dbReference type="InterPro" id="IPR017896">
    <property type="entry name" value="4Fe4S_Fe-S-bd"/>
</dbReference>
<dbReference type="InterPro" id="IPR009051">
    <property type="entry name" value="Helical_ferredxn"/>
</dbReference>
<reference evidence="3 4" key="1">
    <citation type="submission" date="2016-04" db="EMBL/GenBank/DDBJ databases">
        <authorList>
            <person name="Evans L.H."/>
            <person name="Alamgir A."/>
            <person name="Owens N."/>
            <person name="Weber N.D."/>
            <person name="Virtaneva K."/>
            <person name="Barbian K."/>
            <person name="Babar A."/>
            <person name="Rosenke K."/>
        </authorList>
    </citation>
    <scope>NUCLEOTIDE SEQUENCE [LARGE SCALE GENOMIC DNA]</scope>
    <source>
        <strain evidence="4">S5(T) (JCM 30642 \VKM B-2941)</strain>
    </source>
</reference>
<dbReference type="Gene3D" id="1.10.1060.10">
    <property type="entry name" value="Alpha-helical ferredoxin"/>
    <property type="match status" value="1"/>
</dbReference>
<dbReference type="GeneID" id="41588825"/>
<dbReference type="Proteomes" id="UP000195607">
    <property type="component" value="Chromosome I"/>
</dbReference>
<dbReference type="SUPFAM" id="SSF46548">
    <property type="entry name" value="alpha-helical ferredoxin"/>
    <property type="match status" value="1"/>
</dbReference>
<dbReference type="Pfam" id="PF02754">
    <property type="entry name" value="CCG"/>
    <property type="match status" value="1"/>
</dbReference>
<gene>
    <name evidence="3" type="ORF">CSP5_1584</name>
</gene>
<proteinExistence type="inferred from homology"/>
<dbReference type="GO" id="GO:0051536">
    <property type="term" value="F:iron-sulfur cluster binding"/>
    <property type="evidence" value="ECO:0007669"/>
    <property type="project" value="InterPro"/>
</dbReference>
<dbReference type="RefSeq" id="WP_021790170.1">
    <property type="nucleotide sequence ID" value="NZ_LT671858.1"/>
</dbReference>
<evidence type="ECO:0000313" key="3">
    <source>
        <dbReference type="EMBL" id="SIM78274.1"/>
    </source>
</evidence>
<evidence type="ECO:0000313" key="4">
    <source>
        <dbReference type="Proteomes" id="UP000195607"/>
    </source>
</evidence>
<organism evidence="3 4">
    <name type="scientific">Cuniculiplasma divulgatum</name>
    <dbReference type="NCBI Taxonomy" id="1673428"/>
    <lineage>
        <taxon>Archaea</taxon>
        <taxon>Methanobacteriati</taxon>
        <taxon>Thermoplasmatota</taxon>
        <taxon>Thermoplasmata</taxon>
        <taxon>Thermoplasmatales</taxon>
        <taxon>Cuniculiplasmataceae</taxon>
        <taxon>Cuniculiplasma</taxon>
    </lineage>
</organism>
<evidence type="ECO:0000256" key="1">
    <source>
        <dbReference type="ARBA" id="ARBA00007097"/>
    </source>
</evidence>
<dbReference type="AlphaFoldDB" id="A0A1N5VZ72"/>
<dbReference type="InterPro" id="IPR051460">
    <property type="entry name" value="HdrC_iron-sulfur_subunit"/>
</dbReference>
<dbReference type="InterPro" id="IPR004017">
    <property type="entry name" value="Cys_rich_dom"/>
</dbReference>
<name>A0A1N5VZ72_9ARCH</name>
<dbReference type="GO" id="GO:0005886">
    <property type="term" value="C:plasma membrane"/>
    <property type="evidence" value="ECO:0007669"/>
    <property type="project" value="TreeGrafter"/>
</dbReference>
<dbReference type="EMBL" id="LT671858">
    <property type="protein sequence ID" value="SIM78274.1"/>
    <property type="molecule type" value="Genomic_DNA"/>
</dbReference>
<dbReference type="GO" id="GO:0016491">
    <property type="term" value="F:oxidoreductase activity"/>
    <property type="evidence" value="ECO:0007669"/>
    <property type="project" value="UniProtKB-ARBA"/>
</dbReference>
<protein>
    <submittedName>
        <fullName evidence="3">Fe-S oxidoreductase</fullName>
    </submittedName>
</protein>
<feature type="domain" description="4Fe-4S ferredoxin-type" evidence="2">
    <location>
        <begin position="66"/>
        <end position="99"/>
    </location>
</feature>
<dbReference type="Pfam" id="PF13183">
    <property type="entry name" value="Fer4_8"/>
    <property type="match status" value="1"/>
</dbReference>
<dbReference type="PANTHER" id="PTHR43255">
    <property type="entry name" value="IRON-SULFUR-BINDING OXIDOREDUCTASE FADF-RELATED-RELATED"/>
    <property type="match status" value="1"/>
</dbReference>
<sequence length="425" mass="48680">MTEKSEYSLNLLEKLEDEVNSCINCGFCESVCPTLPSSGFRSSIGARGRVDVGKEMIREIKGKGVIELKVDESFYSCLDCYACLQVCPAGVNAGKVSEIGKEIITSGELTIEDQKNPIANMIVELTMKYRNPLGIREVCAGWSAGLQFESESTNLLYTGNMYQMMAYNETLRKIEKSMGDAFSKNMARYLTKHSGLSKYMKYFRNKKTEREMNSYLKNIYSLLKDSGIKFTYLHEEEPYPGTFIHDLGYEKEFSEYAKYLCDLFHERKVKTIITVDPHTYDLLKNTLPSYVTDFDFKVIYYLDLLEENDFQRTSDNITYHEPCHLVLRGEGYNRPKKLLESIAKVSMPYRSGKKVFCCGGPDELLYGKLSSNISEERFRQLKETGTEKIITACPICLSNLKKDDSVEDISSYLISRRKDNLKEVQ</sequence>